<keyword evidence="3" id="KW-1185">Reference proteome</keyword>
<protein>
    <submittedName>
        <fullName evidence="2">Uncharacterized protein</fullName>
    </submittedName>
</protein>
<evidence type="ECO:0000256" key="1">
    <source>
        <dbReference type="SAM" id="MobiDB-lite"/>
    </source>
</evidence>
<gene>
    <name evidence="2" type="ORF">DCAR_0100938</name>
</gene>
<accession>A0AAF0W1S3</accession>
<dbReference type="AlphaFoldDB" id="A0AAF0W1S3"/>
<dbReference type="Proteomes" id="UP000077755">
    <property type="component" value="Chromosome 1"/>
</dbReference>
<proteinExistence type="predicted"/>
<feature type="compositionally biased region" description="Polar residues" evidence="1">
    <location>
        <begin position="170"/>
        <end position="185"/>
    </location>
</feature>
<evidence type="ECO:0000313" key="3">
    <source>
        <dbReference type="Proteomes" id="UP000077755"/>
    </source>
</evidence>
<dbReference type="EMBL" id="CP093343">
    <property type="protein sequence ID" value="WOG81787.1"/>
    <property type="molecule type" value="Genomic_DNA"/>
</dbReference>
<name>A0AAF0W1S3_DAUCS</name>
<evidence type="ECO:0000313" key="2">
    <source>
        <dbReference type="EMBL" id="WOG81787.1"/>
    </source>
</evidence>
<organism evidence="2 3">
    <name type="scientific">Daucus carota subsp. sativus</name>
    <name type="common">Carrot</name>
    <dbReference type="NCBI Taxonomy" id="79200"/>
    <lineage>
        <taxon>Eukaryota</taxon>
        <taxon>Viridiplantae</taxon>
        <taxon>Streptophyta</taxon>
        <taxon>Embryophyta</taxon>
        <taxon>Tracheophyta</taxon>
        <taxon>Spermatophyta</taxon>
        <taxon>Magnoliopsida</taxon>
        <taxon>eudicotyledons</taxon>
        <taxon>Gunneridae</taxon>
        <taxon>Pentapetalae</taxon>
        <taxon>asterids</taxon>
        <taxon>campanulids</taxon>
        <taxon>Apiales</taxon>
        <taxon>Apiaceae</taxon>
        <taxon>Apioideae</taxon>
        <taxon>Scandiceae</taxon>
        <taxon>Daucinae</taxon>
        <taxon>Daucus</taxon>
        <taxon>Daucus sect. Daucus</taxon>
    </lineage>
</organism>
<feature type="region of interest" description="Disordered" evidence="1">
    <location>
        <begin position="159"/>
        <end position="227"/>
    </location>
</feature>
<dbReference type="SUPFAM" id="SSF53098">
    <property type="entry name" value="Ribonuclease H-like"/>
    <property type="match status" value="1"/>
</dbReference>
<dbReference type="InterPro" id="IPR012337">
    <property type="entry name" value="RNaseH-like_sf"/>
</dbReference>
<reference evidence="2" key="2">
    <citation type="submission" date="2022-03" db="EMBL/GenBank/DDBJ databases">
        <title>Draft title - Genomic analysis of global carrot germplasm unveils the trajectory of domestication and the origin of high carotenoid orange carrot.</title>
        <authorList>
            <person name="Iorizzo M."/>
            <person name="Ellison S."/>
            <person name="Senalik D."/>
            <person name="Macko-Podgorni A."/>
            <person name="Grzebelus D."/>
            <person name="Bostan H."/>
            <person name="Rolling W."/>
            <person name="Curaba J."/>
            <person name="Simon P."/>
        </authorList>
    </citation>
    <scope>NUCLEOTIDE SEQUENCE</scope>
    <source>
        <tissue evidence="2">Leaf</tissue>
    </source>
</reference>
<feature type="compositionally biased region" description="Acidic residues" evidence="1">
    <location>
        <begin position="210"/>
        <end position="227"/>
    </location>
</feature>
<feature type="compositionally biased region" description="Acidic residues" evidence="1">
    <location>
        <begin position="191"/>
        <end position="201"/>
    </location>
</feature>
<reference evidence="2" key="1">
    <citation type="journal article" date="2016" name="Nat. Genet.">
        <title>A high-quality carrot genome assembly provides new insights into carotenoid accumulation and asterid genome evolution.</title>
        <authorList>
            <person name="Iorizzo M."/>
            <person name="Ellison S."/>
            <person name="Senalik D."/>
            <person name="Zeng P."/>
            <person name="Satapoomin P."/>
            <person name="Huang J."/>
            <person name="Bowman M."/>
            <person name="Iovene M."/>
            <person name="Sanseverino W."/>
            <person name="Cavagnaro P."/>
            <person name="Yildiz M."/>
            <person name="Macko-Podgorni A."/>
            <person name="Moranska E."/>
            <person name="Grzebelus E."/>
            <person name="Grzebelus D."/>
            <person name="Ashrafi H."/>
            <person name="Zheng Z."/>
            <person name="Cheng S."/>
            <person name="Spooner D."/>
            <person name="Van Deynze A."/>
            <person name="Simon P."/>
        </authorList>
    </citation>
    <scope>NUCLEOTIDE SEQUENCE</scope>
    <source>
        <tissue evidence="2">Leaf</tissue>
    </source>
</reference>
<sequence length="227" mass="26434">MDRAKETIARAFENKTEKYNHFFEIIDKRWDVQLHQPLHAAAHYLNPEYYCNNMNIENGGEISLGLYKCLERMVDDDVQDKIGDQLEIYKRAGGFFGLPMDVRQRSLKYELRDQIDPILLNEIDDSNEWLVGKVDGESDEEDDDFVFSKEDGLTYKDVANASGAGEPPYNSRQQKGKNTTESSSKMRLIDESEDEEDEIEFTEGNKHLEDEDFENLQEEFDDDDDDF</sequence>